<dbReference type="SUPFAM" id="SSF49265">
    <property type="entry name" value="Fibronectin type III"/>
    <property type="match status" value="1"/>
</dbReference>
<evidence type="ECO:0000313" key="4">
    <source>
        <dbReference type="Proteomes" id="UP000186400"/>
    </source>
</evidence>
<dbReference type="EMBL" id="FTMS01000003">
    <property type="protein sequence ID" value="SIQ06422.1"/>
    <property type="molecule type" value="Genomic_DNA"/>
</dbReference>
<reference evidence="3 4" key="1">
    <citation type="submission" date="2017-01" db="EMBL/GenBank/DDBJ databases">
        <authorList>
            <person name="Mah S.A."/>
            <person name="Swanson W.J."/>
            <person name="Moy G.W."/>
            <person name="Vacquier V.D."/>
        </authorList>
    </citation>
    <scope>NUCLEOTIDE SEQUENCE [LARGE SCALE GENOMIC DNA]</scope>
    <source>
        <strain evidence="3 4">ASpG1</strain>
    </source>
</reference>
<dbReference type="PANTHER" id="PTHR45661:SF3">
    <property type="entry name" value="IG-LIKE DOMAIN-CONTAINING PROTEIN"/>
    <property type="match status" value="1"/>
</dbReference>
<proteinExistence type="predicted"/>
<dbReference type="InterPro" id="IPR032675">
    <property type="entry name" value="LRR_dom_sf"/>
</dbReference>
<gene>
    <name evidence="3" type="ORF">SAMN05920897_10383</name>
</gene>
<dbReference type="OrthoDB" id="356420at2"/>
<dbReference type="PROSITE" id="PS50853">
    <property type="entry name" value="FN3"/>
    <property type="match status" value="1"/>
</dbReference>
<dbReference type="Pfam" id="PF13306">
    <property type="entry name" value="LRR_5"/>
    <property type="match status" value="3"/>
</dbReference>
<dbReference type="CDD" id="cd00063">
    <property type="entry name" value="FN3"/>
    <property type="match status" value="1"/>
</dbReference>
<dbReference type="Proteomes" id="UP000186400">
    <property type="component" value="Unassembled WGS sequence"/>
</dbReference>
<sequence>MLTLIRCLKGCLVASLICLAACSALLSPFEKSEGDRPPATRGGTGATGTLIITFPVGAATVLPPGVSPEDLLFNLTLTPVETDDPAQESIEGVGFSASGISLPGIPEGTWNISLRGYFPEDTPLEGVTPQVYAFGASSADPVAIYAGEPTYWQAQLRALQEATGSVLIKLTWNPELFPEVLRVTNYLDDDSNPSPSLQRLIPGGTPEDPVYIDDADANIDIAFHAENGTLTYHQEDLQSGFYRIVITLERHDADTNETFSVGTYRDVIHIYDSLRSEKKDLDITDRIGTPPSKPEDLQVSPVSFNETEGEWTVGLSWARSVTAEGYRVYRSENEGDFELLAGAEELPRTTSSFNTTQSTSINSYQYRLVARNTYGNAQPLDSPAVPGDLQATDGDFTFLVYPDRLVLLAYTGAPSVDVVIPGALEVNGENRPVTKIGPGAFKNKEITERLTIPDSITEIGAEAFENNTFTGDLEIPDSVVTIGDNAFKNAGFDGSYLILGTTESNLETIGSSAFSNNAFAGNLTIPDSVTSIGNLAFGSAGFDGTLTLETTKSNLETIGSSAFSNNAFAGNLIIPDSVTSIGNLAFGSAGFNGGTLTLGTVDSNLETIGSWAFEVNAFTGDLTIPDSVVTIGSRAFTDAGFGGTLILGSTESNLETIGLRAFQGTGFTGDLTIPTSVTDIGVSAFLGINFEGDLTLNEGLLTIQSSAFESSSFTNGLTIPNSVTHIGSNAFKEATFAGPLELGTGLVTIEASIFYHATGFTGDLTIPGNITAIPNSMFESKSGSNNFNEGTLTLHDNLETIGLRAFRYTNFRGNLTIPDSVTEIGIGAFQGVGFDGNLTLETTESNLATIASWAFESNNFTGDLTIPASVTAIGGSAFLGIEFEGDLTLNEGLLTIQSSAFESSRFTNGLTIPNSVTHIGNSAFRYATFDGPLELGTGLVTIETSIFSWATGFTGDLTIPGNITAIPDNMFESNSGSNNFNEGTLTLHDSLETIGSSAFRSTNFRGDLTIPDSVTTIGIRAFQDVGFDGNLTLETTESNLATIASWAFKNNSFTGNLTIPETVISIGLRAFAGMEDLGSVTVNAPAPPEATGTPVEGKYDFFMGSLLDLGSGTIKVPEGRGPDYTDADGWNEYTIEEQE</sequence>
<dbReference type="InterPro" id="IPR053139">
    <property type="entry name" value="Surface_bspA-like"/>
</dbReference>
<evidence type="ECO:0000259" key="2">
    <source>
        <dbReference type="PROSITE" id="PS50853"/>
    </source>
</evidence>
<feature type="signal peptide" evidence="1">
    <location>
        <begin position="1"/>
        <end position="26"/>
    </location>
</feature>
<dbReference type="InterPro" id="IPR026906">
    <property type="entry name" value="LRR_5"/>
</dbReference>
<dbReference type="RefSeq" id="WP_076487864.1">
    <property type="nucleotide sequence ID" value="NZ_FTMS01000003.1"/>
</dbReference>
<dbReference type="PANTHER" id="PTHR45661">
    <property type="entry name" value="SURFACE ANTIGEN"/>
    <property type="match status" value="1"/>
</dbReference>
<protein>
    <submittedName>
        <fullName evidence="3">Leucine rich repeat-containing protein</fullName>
    </submittedName>
</protein>
<accession>A0A1N6PQG9</accession>
<dbReference type="InterPro" id="IPR036116">
    <property type="entry name" value="FN3_sf"/>
</dbReference>
<dbReference type="Gene3D" id="2.60.40.10">
    <property type="entry name" value="Immunoglobulins"/>
    <property type="match status" value="1"/>
</dbReference>
<dbReference type="STRING" id="159291.SAMN05920897_10383"/>
<dbReference type="InterPro" id="IPR003961">
    <property type="entry name" value="FN3_dom"/>
</dbReference>
<dbReference type="Gene3D" id="3.80.10.10">
    <property type="entry name" value="Ribonuclease Inhibitor"/>
    <property type="match status" value="5"/>
</dbReference>
<keyword evidence="4" id="KW-1185">Reference proteome</keyword>
<name>A0A1N6PQG9_9SPIO</name>
<evidence type="ECO:0000313" key="3">
    <source>
        <dbReference type="EMBL" id="SIQ06422.1"/>
    </source>
</evidence>
<keyword evidence="1" id="KW-0732">Signal</keyword>
<dbReference type="InterPro" id="IPR013783">
    <property type="entry name" value="Ig-like_fold"/>
</dbReference>
<evidence type="ECO:0000256" key="1">
    <source>
        <dbReference type="SAM" id="SignalP"/>
    </source>
</evidence>
<feature type="chain" id="PRO_5012297522" evidence="1">
    <location>
        <begin position="27"/>
        <end position="1139"/>
    </location>
</feature>
<organism evidence="3 4">
    <name type="scientific">Alkalispirochaeta americana</name>
    <dbReference type="NCBI Taxonomy" id="159291"/>
    <lineage>
        <taxon>Bacteria</taxon>
        <taxon>Pseudomonadati</taxon>
        <taxon>Spirochaetota</taxon>
        <taxon>Spirochaetia</taxon>
        <taxon>Spirochaetales</taxon>
        <taxon>Spirochaetaceae</taxon>
        <taxon>Alkalispirochaeta</taxon>
    </lineage>
</organism>
<dbReference type="AlphaFoldDB" id="A0A1N6PQG9"/>
<feature type="domain" description="Fibronectin type-III" evidence="2">
    <location>
        <begin position="293"/>
        <end position="395"/>
    </location>
</feature>